<dbReference type="AlphaFoldDB" id="A0A9E8HIV9"/>
<dbReference type="InterPro" id="IPR036873">
    <property type="entry name" value="Rhodanese-like_dom_sf"/>
</dbReference>
<dbReference type="PROSITE" id="PS50206">
    <property type="entry name" value="RHODANESE_3"/>
    <property type="match status" value="1"/>
</dbReference>
<dbReference type="InterPro" id="IPR023695">
    <property type="entry name" value="Thiosulf_sulfurTrfase"/>
</dbReference>
<dbReference type="SUPFAM" id="SSF52821">
    <property type="entry name" value="Rhodanese/Cell cycle control phosphatase"/>
    <property type="match status" value="1"/>
</dbReference>
<feature type="domain" description="Rhodanese" evidence="3">
    <location>
        <begin position="16"/>
        <end position="98"/>
    </location>
</feature>
<sequence>MPFKHMSASTLQTLLKEQPVTLIDIRDQMSFMAGHIEGAIHIGNHNVEQFLADTDRSLPLVVCCYHGNSSQGAADYFNQQGFEESYSLDGGYTAWPDN</sequence>
<dbReference type="KEGG" id="asem:NNL22_00865"/>
<evidence type="ECO:0000313" key="5">
    <source>
        <dbReference type="Proteomes" id="UP001164472"/>
    </source>
</evidence>
<dbReference type="NCBIfam" id="NF001195">
    <property type="entry name" value="PRK00162.1"/>
    <property type="match status" value="1"/>
</dbReference>
<dbReference type="Proteomes" id="UP001164472">
    <property type="component" value="Chromosome"/>
</dbReference>
<dbReference type="Pfam" id="PF00581">
    <property type="entry name" value="Rhodanese"/>
    <property type="match status" value="1"/>
</dbReference>
<accession>A0A9E8HIV9</accession>
<protein>
    <submittedName>
        <fullName evidence="4">Thiosulfate sulfurtransferase GlpE</fullName>
        <ecNumber evidence="4">2.8.1.1</ecNumber>
    </submittedName>
</protein>
<dbReference type="SMART" id="SM00450">
    <property type="entry name" value="RHOD"/>
    <property type="match status" value="1"/>
</dbReference>
<evidence type="ECO:0000259" key="3">
    <source>
        <dbReference type="PROSITE" id="PS50206"/>
    </source>
</evidence>
<dbReference type="InterPro" id="IPR001763">
    <property type="entry name" value="Rhodanese-like_dom"/>
</dbReference>
<keyword evidence="2 4" id="KW-0808">Transferase</keyword>
<evidence type="ECO:0000256" key="2">
    <source>
        <dbReference type="ARBA" id="ARBA00022679"/>
    </source>
</evidence>
<dbReference type="EC" id="2.8.1.1" evidence="4"/>
<proteinExistence type="predicted"/>
<evidence type="ECO:0000313" key="4">
    <source>
        <dbReference type="EMBL" id="UZW75190.1"/>
    </source>
</evidence>
<keyword evidence="5" id="KW-1185">Reference proteome</keyword>
<reference evidence="4" key="1">
    <citation type="submission" date="2022-07" db="EMBL/GenBank/DDBJ databases">
        <title>Alkalimarinus sp. nov., isolated from gut of a Alitta virens.</title>
        <authorList>
            <person name="Yang A.I."/>
            <person name="Shin N.-R."/>
        </authorList>
    </citation>
    <scope>NUCLEOTIDE SEQUENCE</scope>
    <source>
        <strain evidence="4">FA028</strain>
    </source>
</reference>
<dbReference type="EMBL" id="CP101527">
    <property type="protein sequence ID" value="UZW75190.1"/>
    <property type="molecule type" value="Genomic_DNA"/>
</dbReference>
<dbReference type="GO" id="GO:0005737">
    <property type="term" value="C:cytoplasm"/>
    <property type="evidence" value="ECO:0007669"/>
    <property type="project" value="InterPro"/>
</dbReference>
<dbReference type="PANTHER" id="PTHR43031:SF6">
    <property type="entry name" value="THIOSULFATE SULFURTRANSFERASE GLPE"/>
    <property type="match status" value="1"/>
</dbReference>
<gene>
    <name evidence="4" type="primary">glpE</name>
    <name evidence="4" type="ORF">NNL22_00865</name>
</gene>
<dbReference type="CDD" id="cd01444">
    <property type="entry name" value="GlpE_ST"/>
    <property type="match status" value="1"/>
</dbReference>
<name>A0A9E8HIV9_9ALTE</name>
<dbReference type="RefSeq" id="WP_251811007.1">
    <property type="nucleotide sequence ID" value="NZ_CP101527.1"/>
</dbReference>
<dbReference type="InterPro" id="IPR050229">
    <property type="entry name" value="GlpE_sulfurtransferase"/>
</dbReference>
<keyword evidence="1" id="KW-0963">Cytoplasm</keyword>
<dbReference type="PANTHER" id="PTHR43031">
    <property type="entry name" value="FAD-DEPENDENT OXIDOREDUCTASE"/>
    <property type="match status" value="1"/>
</dbReference>
<organism evidence="4 5">
    <name type="scientific">Alkalimarinus sediminis</name>
    <dbReference type="NCBI Taxonomy" id="1632866"/>
    <lineage>
        <taxon>Bacteria</taxon>
        <taxon>Pseudomonadati</taxon>
        <taxon>Pseudomonadota</taxon>
        <taxon>Gammaproteobacteria</taxon>
        <taxon>Alteromonadales</taxon>
        <taxon>Alteromonadaceae</taxon>
        <taxon>Alkalimarinus</taxon>
    </lineage>
</organism>
<evidence type="ECO:0000256" key="1">
    <source>
        <dbReference type="ARBA" id="ARBA00022490"/>
    </source>
</evidence>
<dbReference type="GO" id="GO:0004792">
    <property type="term" value="F:thiosulfate-cyanide sulfurtransferase activity"/>
    <property type="evidence" value="ECO:0007669"/>
    <property type="project" value="UniProtKB-EC"/>
</dbReference>
<dbReference type="Gene3D" id="3.40.250.10">
    <property type="entry name" value="Rhodanese-like domain"/>
    <property type="match status" value="1"/>
</dbReference>